<dbReference type="Proteomes" id="UP001153148">
    <property type="component" value="Unassembled WGS sequence"/>
</dbReference>
<sequence>MAKKIASTVVRGDYEVLYEVHSTEIRNSISPFLAVELNTTSALTNYATELGQEKSNFWEAIGGKEEYTTNKEQTEHRDVIPPRLFHSSYTTDAFRVEEIVNFSQSDLVQEDIMLLDARHVIYIWSGKASSKIERDATTFIPIQYLRT</sequence>
<dbReference type="Pfam" id="PF00626">
    <property type="entry name" value="Gelsolin"/>
    <property type="match status" value="1"/>
</dbReference>
<dbReference type="SUPFAM" id="SSF55753">
    <property type="entry name" value="Actin depolymerizing proteins"/>
    <property type="match status" value="1"/>
</dbReference>
<feature type="domain" description="Gelsolin-like" evidence="2">
    <location>
        <begin position="96"/>
        <end position="135"/>
    </location>
</feature>
<dbReference type="PANTHER" id="PTHR11977">
    <property type="entry name" value="VILLIN"/>
    <property type="match status" value="1"/>
</dbReference>
<evidence type="ECO:0000313" key="4">
    <source>
        <dbReference type="Proteomes" id="UP001153148"/>
    </source>
</evidence>
<dbReference type="EMBL" id="CAJPIN010033687">
    <property type="protein sequence ID" value="CAG2064388.1"/>
    <property type="molecule type" value="Genomic_DNA"/>
</dbReference>
<organism evidence="3 4">
    <name type="scientific">Timema podura</name>
    <name type="common">Walking stick</name>
    <dbReference type="NCBI Taxonomy" id="61482"/>
    <lineage>
        <taxon>Eukaryota</taxon>
        <taxon>Metazoa</taxon>
        <taxon>Ecdysozoa</taxon>
        <taxon>Arthropoda</taxon>
        <taxon>Hexapoda</taxon>
        <taxon>Insecta</taxon>
        <taxon>Pterygota</taxon>
        <taxon>Neoptera</taxon>
        <taxon>Polyneoptera</taxon>
        <taxon>Phasmatodea</taxon>
        <taxon>Timematodea</taxon>
        <taxon>Timematoidea</taxon>
        <taxon>Timematidae</taxon>
        <taxon>Timema</taxon>
    </lineage>
</organism>
<gene>
    <name evidence="3" type="ORF">TPAB3V08_LOCUS11335</name>
</gene>
<dbReference type="InterPro" id="IPR029006">
    <property type="entry name" value="ADF-H/Gelsolin-like_dom_sf"/>
</dbReference>
<feature type="non-terminal residue" evidence="3">
    <location>
        <position position="147"/>
    </location>
</feature>
<keyword evidence="4" id="KW-1185">Reference proteome</keyword>
<dbReference type="InterPro" id="IPR007123">
    <property type="entry name" value="Gelsolin-like_dom"/>
</dbReference>
<evidence type="ECO:0000313" key="3">
    <source>
        <dbReference type="EMBL" id="CAG2064388.1"/>
    </source>
</evidence>
<dbReference type="InterPro" id="IPR007122">
    <property type="entry name" value="Villin/Gelsolin"/>
</dbReference>
<keyword evidence="1" id="KW-0677">Repeat</keyword>
<reference evidence="3" key="1">
    <citation type="submission" date="2021-03" db="EMBL/GenBank/DDBJ databases">
        <authorList>
            <person name="Tran Van P."/>
        </authorList>
    </citation>
    <scope>NUCLEOTIDE SEQUENCE</scope>
</reference>
<dbReference type="PANTHER" id="PTHR11977:SF51">
    <property type="entry name" value="PROTEIN FLIGHTLESS-1 HOMOLOG"/>
    <property type="match status" value="1"/>
</dbReference>
<dbReference type="PRINTS" id="PR00597">
    <property type="entry name" value="GELSOLIN"/>
</dbReference>
<evidence type="ECO:0000259" key="2">
    <source>
        <dbReference type="Pfam" id="PF00626"/>
    </source>
</evidence>
<protein>
    <recommendedName>
        <fullName evidence="2">Gelsolin-like domain-containing protein</fullName>
    </recommendedName>
</protein>
<comment type="caution">
    <text evidence="3">The sequence shown here is derived from an EMBL/GenBank/DDBJ whole genome shotgun (WGS) entry which is preliminary data.</text>
</comment>
<proteinExistence type="predicted"/>
<evidence type="ECO:0000256" key="1">
    <source>
        <dbReference type="ARBA" id="ARBA00022737"/>
    </source>
</evidence>
<accession>A0ABN7P990</accession>
<dbReference type="Gene3D" id="3.40.20.10">
    <property type="entry name" value="Severin"/>
    <property type="match status" value="1"/>
</dbReference>
<name>A0ABN7P990_TIMPD</name>